<protein>
    <recommendedName>
        <fullName evidence="1">diguanylate cyclase</fullName>
        <ecNumber evidence="1">2.7.7.65</ecNumber>
    </recommendedName>
</protein>
<dbReference type="EMBL" id="LYDR01000039">
    <property type="protein sequence ID" value="ODA34719.1"/>
    <property type="molecule type" value="Genomic_DNA"/>
</dbReference>
<dbReference type="SUPFAM" id="SSF55073">
    <property type="entry name" value="Nucleotide cyclase"/>
    <property type="match status" value="1"/>
</dbReference>
<proteinExistence type="predicted"/>
<dbReference type="InterPro" id="IPR000160">
    <property type="entry name" value="GGDEF_dom"/>
</dbReference>
<dbReference type="PANTHER" id="PTHR45138:SF9">
    <property type="entry name" value="DIGUANYLATE CYCLASE DGCM-RELATED"/>
    <property type="match status" value="1"/>
</dbReference>
<dbReference type="Pfam" id="PF00990">
    <property type="entry name" value="GGDEF"/>
    <property type="match status" value="1"/>
</dbReference>
<dbReference type="InterPro" id="IPR029787">
    <property type="entry name" value="Nucleotide_cyclase"/>
</dbReference>
<organism evidence="4 5">
    <name type="scientific">Planctopirus hydrillae</name>
    <dbReference type="NCBI Taxonomy" id="1841610"/>
    <lineage>
        <taxon>Bacteria</taxon>
        <taxon>Pseudomonadati</taxon>
        <taxon>Planctomycetota</taxon>
        <taxon>Planctomycetia</taxon>
        <taxon>Planctomycetales</taxon>
        <taxon>Planctomycetaceae</taxon>
        <taxon>Planctopirus</taxon>
    </lineage>
</organism>
<dbReference type="FunFam" id="3.30.70.270:FF:000001">
    <property type="entry name" value="Diguanylate cyclase domain protein"/>
    <property type="match status" value="1"/>
</dbReference>
<reference evidence="4 5" key="1">
    <citation type="submission" date="2016-05" db="EMBL/GenBank/DDBJ databases">
        <title>Genomic and physiological characterization of Planctopirus sp. isolated from fresh water lake.</title>
        <authorList>
            <person name="Subhash Y."/>
            <person name="Ramana C."/>
        </authorList>
    </citation>
    <scope>NUCLEOTIDE SEQUENCE [LARGE SCALE GENOMIC DNA]</scope>
    <source>
        <strain evidence="4 5">JC280</strain>
    </source>
</reference>
<dbReference type="PANTHER" id="PTHR45138">
    <property type="entry name" value="REGULATORY COMPONENTS OF SENSORY TRANSDUCTION SYSTEM"/>
    <property type="match status" value="1"/>
</dbReference>
<dbReference type="InterPro" id="IPR043128">
    <property type="entry name" value="Rev_trsase/Diguanyl_cyclase"/>
</dbReference>
<dbReference type="GO" id="GO:1902201">
    <property type="term" value="P:negative regulation of bacterial-type flagellum-dependent cell motility"/>
    <property type="evidence" value="ECO:0007669"/>
    <property type="project" value="TreeGrafter"/>
</dbReference>
<dbReference type="PROSITE" id="PS50887">
    <property type="entry name" value="GGDEF"/>
    <property type="match status" value="1"/>
</dbReference>
<dbReference type="GO" id="GO:0005886">
    <property type="term" value="C:plasma membrane"/>
    <property type="evidence" value="ECO:0007669"/>
    <property type="project" value="TreeGrafter"/>
</dbReference>
<feature type="domain" description="GGDEF" evidence="3">
    <location>
        <begin position="429"/>
        <end position="567"/>
    </location>
</feature>
<evidence type="ECO:0000259" key="3">
    <source>
        <dbReference type="PROSITE" id="PS50887"/>
    </source>
</evidence>
<dbReference type="CDD" id="cd01949">
    <property type="entry name" value="GGDEF"/>
    <property type="match status" value="1"/>
</dbReference>
<dbReference type="GO" id="GO:0043709">
    <property type="term" value="P:cell adhesion involved in single-species biofilm formation"/>
    <property type="evidence" value="ECO:0007669"/>
    <property type="project" value="TreeGrafter"/>
</dbReference>
<dbReference type="SMART" id="SM00267">
    <property type="entry name" value="GGDEF"/>
    <property type="match status" value="1"/>
</dbReference>
<dbReference type="Gene3D" id="3.30.70.270">
    <property type="match status" value="1"/>
</dbReference>
<evidence type="ECO:0000313" key="4">
    <source>
        <dbReference type="EMBL" id="ODA34719.1"/>
    </source>
</evidence>
<dbReference type="SUPFAM" id="SSF55781">
    <property type="entry name" value="GAF domain-like"/>
    <property type="match status" value="1"/>
</dbReference>
<dbReference type="NCBIfam" id="TIGR00254">
    <property type="entry name" value="GGDEF"/>
    <property type="match status" value="1"/>
</dbReference>
<dbReference type="OrthoDB" id="244535at2"/>
<accession>A0A1C3ENE2</accession>
<evidence type="ECO:0000313" key="5">
    <source>
        <dbReference type="Proteomes" id="UP000094828"/>
    </source>
</evidence>
<dbReference type="RefSeq" id="WP_068846191.1">
    <property type="nucleotide sequence ID" value="NZ_LYDR01000039.1"/>
</dbReference>
<comment type="catalytic activity">
    <reaction evidence="2">
        <text>2 GTP = 3',3'-c-di-GMP + 2 diphosphate</text>
        <dbReference type="Rhea" id="RHEA:24898"/>
        <dbReference type="ChEBI" id="CHEBI:33019"/>
        <dbReference type="ChEBI" id="CHEBI:37565"/>
        <dbReference type="ChEBI" id="CHEBI:58805"/>
        <dbReference type="EC" id="2.7.7.65"/>
    </reaction>
</comment>
<dbReference type="Proteomes" id="UP000094828">
    <property type="component" value="Unassembled WGS sequence"/>
</dbReference>
<dbReference type="STRING" id="1841610.A6X21_03355"/>
<dbReference type="AlphaFoldDB" id="A0A1C3ENE2"/>
<gene>
    <name evidence="4" type="ORF">A6X21_03355</name>
</gene>
<evidence type="ECO:0000256" key="1">
    <source>
        <dbReference type="ARBA" id="ARBA00012528"/>
    </source>
</evidence>
<comment type="caution">
    <text evidence="4">The sequence shown here is derived from an EMBL/GenBank/DDBJ whole genome shotgun (WGS) entry which is preliminary data.</text>
</comment>
<evidence type="ECO:0000256" key="2">
    <source>
        <dbReference type="ARBA" id="ARBA00034247"/>
    </source>
</evidence>
<keyword evidence="5" id="KW-1185">Reference proteome</keyword>
<dbReference type="GO" id="GO:0052621">
    <property type="term" value="F:diguanylate cyclase activity"/>
    <property type="evidence" value="ECO:0007669"/>
    <property type="project" value="UniProtKB-EC"/>
</dbReference>
<sequence>MHGLVSILAQLEGVLSGTAGLLALATVCLFQHGIHVLQRQRSDRNSARILGEVKSLEREVMHLTRDKMITRLENVVLREILTQNDPERGYAVLLKRFIPDTDSGFAAIIRLDRSSGTVFEARGLSDESLEAFHIDTHHLATLASGSPLVLEDQPLRKSQIYASLTPSDKRKASRIFLIPVGVGQELCAVLATTQLLPTAAPQAEQLDLSTRLMSCVAGSLKQLFTLEHHTHQLRSTREMLELRSIADSQSEQPLRMIERFMVRLAQITGSERASLYVLPKEGAATCKALIRCGVQLPPGVETRWFQHEDTLSNMGQLYGQVTVFDQLHLKRVGVDTLMQSAVTAPIRHKHRYAGLLCLTRRQSAAPLPVDLELITWAADVLSETIQKSINFLQMERQARQDGLTDLANRRTFDLQLAREIDSVQQGLGLECSLLLCDLDRFKSINDQYGHQAGDLVLRETAQILREQMGKIRSGDRALLARYGGEEMAILLPGVGITGALRIAEGIRAAIDAHPFAVESALLTVTISVGVATCPLHASTPEALISAADAALYEAKSAGRNRVCCAQEPTAISATGVS</sequence>
<name>A0A1C3ENE2_9PLAN</name>
<dbReference type="InterPro" id="IPR050469">
    <property type="entry name" value="Diguanylate_Cyclase"/>
</dbReference>
<dbReference type="EC" id="2.7.7.65" evidence="1"/>